<dbReference type="EMBL" id="RAWE01000024">
    <property type="protein sequence ID" value="RKH04891.1"/>
    <property type="molecule type" value="Genomic_DNA"/>
</dbReference>
<sequence length="133" mass="14607">MLAYVNEAGGVRATLEHLALRGTSAPALTLHMASIPPMREGPCVRLGTCPWHLLPPLPRAAVSSSTVSRPCSDCSRWRCWRTPSSAGRRRTGTPRRNLLRRGTFMTRDVLASNWPLRGPMDPALLPSGPVRTR</sequence>
<proteinExistence type="predicted"/>
<keyword evidence="2" id="KW-1185">Reference proteome</keyword>
<protein>
    <submittedName>
        <fullName evidence="1">Uncharacterized protein</fullName>
    </submittedName>
</protein>
<organism evidence="1 2">
    <name type="scientific">Corallococcus carmarthensis</name>
    <dbReference type="NCBI Taxonomy" id="2316728"/>
    <lineage>
        <taxon>Bacteria</taxon>
        <taxon>Pseudomonadati</taxon>
        <taxon>Myxococcota</taxon>
        <taxon>Myxococcia</taxon>
        <taxon>Myxococcales</taxon>
        <taxon>Cystobacterineae</taxon>
        <taxon>Myxococcaceae</taxon>
        <taxon>Corallococcus</taxon>
    </lineage>
</organism>
<dbReference type="AlphaFoldDB" id="A0A3A8KKX3"/>
<name>A0A3A8KKX3_9BACT</name>
<accession>A0A3A8KKX3</accession>
<reference evidence="2" key="1">
    <citation type="submission" date="2018-09" db="EMBL/GenBank/DDBJ databases">
        <authorList>
            <person name="Livingstone P.G."/>
            <person name="Whitworth D.E."/>
        </authorList>
    </citation>
    <scope>NUCLEOTIDE SEQUENCE [LARGE SCALE GENOMIC DNA]</scope>
    <source>
        <strain evidence="2">CA043D</strain>
    </source>
</reference>
<comment type="caution">
    <text evidence="1">The sequence shown here is derived from an EMBL/GenBank/DDBJ whole genome shotgun (WGS) entry which is preliminary data.</text>
</comment>
<evidence type="ECO:0000313" key="1">
    <source>
        <dbReference type="EMBL" id="RKH04891.1"/>
    </source>
</evidence>
<dbReference type="Proteomes" id="UP000268313">
    <property type="component" value="Unassembled WGS sequence"/>
</dbReference>
<gene>
    <name evidence="1" type="ORF">D7X32_09870</name>
</gene>
<evidence type="ECO:0000313" key="2">
    <source>
        <dbReference type="Proteomes" id="UP000268313"/>
    </source>
</evidence>